<evidence type="ECO:0000313" key="9">
    <source>
        <dbReference type="Proteomes" id="UP000636709"/>
    </source>
</evidence>
<protein>
    <recommendedName>
        <fullName evidence="10">Fucosyltransferase</fullName>
    </recommendedName>
</protein>
<comment type="caution">
    <text evidence="8">The sequence shown here is derived from an EMBL/GenBank/DDBJ whole genome shotgun (WGS) entry which is preliminary data.</text>
</comment>
<dbReference type="AlphaFoldDB" id="A0A835FST9"/>
<evidence type="ECO:0000256" key="2">
    <source>
        <dbReference type="ARBA" id="ARBA00022676"/>
    </source>
</evidence>
<dbReference type="InterPro" id="IPR004938">
    <property type="entry name" value="XG_FTase"/>
</dbReference>
<dbReference type="Proteomes" id="UP000636709">
    <property type="component" value="Unassembled WGS sequence"/>
</dbReference>
<dbReference type="GO" id="GO:0008107">
    <property type="term" value="F:galactoside 2-alpha-L-fucosyltransferase activity"/>
    <property type="evidence" value="ECO:0007669"/>
    <property type="project" value="InterPro"/>
</dbReference>
<feature type="region of interest" description="Disordered" evidence="6">
    <location>
        <begin position="596"/>
        <end position="618"/>
    </location>
</feature>
<reference evidence="8" key="1">
    <citation type="submission" date="2020-07" db="EMBL/GenBank/DDBJ databases">
        <title>Genome sequence and genetic diversity analysis of an under-domesticated orphan crop, white fonio (Digitaria exilis).</title>
        <authorList>
            <person name="Bennetzen J.L."/>
            <person name="Chen S."/>
            <person name="Ma X."/>
            <person name="Wang X."/>
            <person name="Yssel A.E.J."/>
            <person name="Chaluvadi S.R."/>
            <person name="Johnson M."/>
            <person name="Gangashetty P."/>
            <person name="Hamidou F."/>
            <person name="Sanogo M.D."/>
            <person name="Zwaenepoel A."/>
            <person name="Wallace J."/>
            <person name="Van De Peer Y."/>
            <person name="Van Deynze A."/>
        </authorList>
    </citation>
    <scope>NUCLEOTIDE SEQUENCE</scope>
    <source>
        <tissue evidence="8">Leaves</tissue>
    </source>
</reference>
<name>A0A835FST9_9POAL</name>
<feature type="region of interest" description="Disordered" evidence="6">
    <location>
        <begin position="651"/>
        <end position="677"/>
    </location>
</feature>
<feature type="compositionally biased region" description="Low complexity" evidence="6">
    <location>
        <begin position="596"/>
        <end position="612"/>
    </location>
</feature>
<gene>
    <name evidence="8" type="ORF">HU200_005656</name>
</gene>
<keyword evidence="7" id="KW-0812">Transmembrane</keyword>
<evidence type="ECO:0000256" key="1">
    <source>
        <dbReference type="ARBA" id="ARBA00010481"/>
    </source>
</evidence>
<keyword evidence="7" id="KW-1133">Transmembrane helix</keyword>
<dbReference type="PANTHER" id="PTHR31889:SF62">
    <property type="entry name" value="FUCOSYLTRANSFERASE"/>
    <property type="match status" value="1"/>
</dbReference>
<evidence type="ECO:0000256" key="6">
    <source>
        <dbReference type="SAM" id="MobiDB-lite"/>
    </source>
</evidence>
<evidence type="ECO:0000256" key="5">
    <source>
        <dbReference type="ARBA" id="ARBA00023316"/>
    </source>
</evidence>
<keyword evidence="7" id="KW-0472">Membrane</keyword>
<evidence type="ECO:0008006" key="10">
    <source>
        <dbReference type="Google" id="ProtNLM"/>
    </source>
</evidence>
<feature type="region of interest" description="Disordered" evidence="6">
    <location>
        <begin position="560"/>
        <end position="581"/>
    </location>
</feature>
<keyword evidence="3" id="KW-0808">Transferase</keyword>
<dbReference type="Pfam" id="PF03254">
    <property type="entry name" value="XG_FTase"/>
    <property type="match status" value="1"/>
</dbReference>
<dbReference type="GO" id="GO:0042546">
    <property type="term" value="P:cell wall biogenesis"/>
    <property type="evidence" value="ECO:0007669"/>
    <property type="project" value="InterPro"/>
</dbReference>
<feature type="compositionally biased region" description="Acidic residues" evidence="6">
    <location>
        <begin position="752"/>
        <end position="761"/>
    </location>
</feature>
<feature type="transmembrane region" description="Helical" evidence="7">
    <location>
        <begin position="34"/>
        <end position="54"/>
    </location>
</feature>
<evidence type="ECO:0000313" key="8">
    <source>
        <dbReference type="EMBL" id="KAF8772689.1"/>
    </source>
</evidence>
<comment type="similarity">
    <text evidence="1">Belongs to the glycosyltransferase 37 family.</text>
</comment>
<proteinExistence type="inferred from homology"/>
<evidence type="ECO:0000256" key="7">
    <source>
        <dbReference type="SAM" id="Phobius"/>
    </source>
</evidence>
<dbReference type="GO" id="GO:0005794">
    <property type="term" value="C:Golgi apparatus"/>
    <property type="evidence" value="ECO:0007669"/>
    <property type="project" value="TreeGrafter"/>
</dbReference>
<dbReference type="OrthoDB" id="652909at2759"/>
<keyword evidence="4" id="KW-0325">Glycoprotein</keyword>
<organism evidence="8 9">
    <name type="scientific">Digitaria exilis</name>
    <dbReference type="NCBI Taxonomy" id="1010633"/>
    <lineage>
        <taxon>Eukaryota</taxon>
        <taxon>Viridiplantae</taxon>
        <taxon>Streptophyta</taxon>
        <taxon>Embryophyta</taxon>
        <taxon>Tracheophyta</taxon>
        <taxon>Spermatophyta</taxon>
        <taxon>Magnoliopsida</taxon>
        <taxon>Liliopsida</taxon>
        <taxon>Poales</taxon>
        <taxon>Poaceae</taxon>
        <taxon>PACMAD clade</taxon>
        <taxon>Panicoideae</taxon>
        <taxon>Panicodae</taxon>
        <taxon>Paniceae</taxon>
        <taxon>Anthephorinae</taxon>
        <taxon>Digitaria</taxon>
    </lineage>
</organism>
<feature type="region of interest" description="Disordered" evidence="6">
    <location>
        <begin position="730"/>
        <end position="761"/>
    </location>
</feature>
<keyword evidence="9" id="KW-1185">Reference proteome</keyword>
<dbReference type="GO" id="GO:0016020">
    <property type="term" value="C:membrane"/>
    <property type="evidence" value="ECO:0007669"/>
    <property type="project" value="InterPro"/>
</dbReference>
<evidence type="ECO:0000256" key="3">
    <source>
        <dbReference type="ARBA" id="ARBA00022679"/>
    </source>
</evidence>
<evidence type="ECO:0000256" key="4">
    <source>
        <dbReference type="ARBA" id="ARBA00023180"/>
    </source>
</evidence>
<dbReference type="PANTHER" id="PTHR31889">
    <property type="entry name" value="FUCOSYLTRANSFERASE 2-RELATED"/>
    <property type="match status" value="1"/>
</dbReference>
<accession>A0A835FST9</accession>
<feature type="region of interest" description="Disordered" evidence="6">
    <location>
        <begin position="1"/>
        <end position="30"/>
    </location>
</feature>
<sequence>MELGSAVGPGVKKMDGDDATPPSREKERWRSKTGPVLVVCLMTLPFLAFFFGGMDMEHASTVWRSTGAKLNAVSGGTSARTDDAKVVDELLGGLLTPGFDRRPCLSRYQAAHYYKYSPYKPSSYLLRKLREYEARHKKCAPGTPLYAKAVEQLRSGRATEAMECNYLVWLPYNGLGNLMLSLISTFVYALLTNRVVLVYSPGDFTDLFCEPFPDTTWILPPDFPLTNLSRLGLNPPQSYRNLLTRKLIVNDSTKATVDSLPPYVFLNLGHEKPYMDRLFYCEDDQFVLSKVSWLLVFSDVYFVPALYPMVQYHDELQRLFPEKESVSHLIARYGLHPSNTVWGLVTRYYSSYLAQAKQRIGVQIRMFRFGTIPVDDMYNQILNCSRQEHILPEIAGDEELLQAGNTTASGGGDGSKAILIASLYGEYYERIRSMYYEHAAKGGVRVSVFQPSHEEVQATGKRGHDVRALAEIYLLSFSDELLTSGDSTFGSISSSLAGLRPTILLVAYGFKVPKTPCVRAVSMEPCDLAPPRVRCKGYPVDKDKEDVARHTVRRCTAPAWQRRRACSPRTPSGPTPLPSALSPSISPLFTLSLPPLSTMVEHPSSPETSPETSPEHHAVESLLHDAIPHTKLEEGAPKFLLPPLLFISPKLKQEAPSPSPKHRSTPTCGPHRTVPSPDLASIALGLEFMEQTGPKMTARIATGDLAGDALPRTGPSARADRTVCLFTQNRPLKPLNDGPSAQHGRTGRTTPEDTEFETVPDPVAEEATFEQQGRHPFF</sequence>
<dbReference type="GO" id="GO:0009969">
    <property type="term" value="P:xyloglucan biosynthetic process"/>
    <property type="evidence" value="ECO:0007669"/>
    <property type="project" value="TreeGrafter"/>
</dbReference>
<dbReference type="GO" id="GO:0071555">
    <property type="term" value="P:cell wall organization"/>
    <property type="evidence" value="ECO:0007669"/>
    <property type="project" value="UniProtKB-KW"/>
</dbReference>
<dbReference type="EMBL" id="JACEFO010000375">
    <property type="protein sequence ID" value="KAF8772689.1"/>
    <property type="molecule type" value="Genomic_DNA"/>
</dbReference>
<keyword evidence="5" id="KW-0961">Cell wall biogenesis/degradation</keyword>
<keyword evidence="2" id="KW-0328">Glycosyltransferase</keyword>